<dbReference type="PROSITE" id="PS50914">
    <property type="entry name" value="BON"/>
    <property type="match status" value="1"/>
</dbReference>
<accession>A0ABU8XB08</accession>
<evidence type="ECO:0000313" key="4">
    <source>
        <dbReference type="EMBL" id="MEJ8857040.1"/>
    </source>
</evidence>
<proteinExistence type="predicted"/>
<keyword evidence="2" id="KW-0732">Signal</keyword>
<feature type="chain" id="PRO_5046276759" evidence="2">
    <location>
        <begin position="25"/>
        <end position="183"/>
    </location>
</feature>
<evidence type="ECO:0000259" key="3">
    <source>
        <dbReference type="PROSITE" id="PS50914"/>
    </source>
</evidence>
<dbReference type="Proteomes" id="UP001367030">
    <property type="component" value="Unassembled WGS sequence"/>
</dbReference>
<dbReference type="EMBL" id="JBBKZS010000009">
    <property type="protein sequence ID" value="MEJ8857040.1"/>
    <property type="molecule type" value="Genomic_DNA"/>
</dbReference>
<gene>
    <name evidence="4" type="ORF">WKW79_20860</name>
</gene>
<dbReference type="Pfam" id="PF04972">
    <property type="entry name" value="BON"/>
    <property type="match status" value="1"/>
</dbReference>
<comment type="caution">
    <text evidence="4">The sequence shown here is derived from an EMBL/GenBank/DDBJ whole genome shotgun (WGS) entry which is preliminary data.</text>
</comment>
<feature type="signal peptide" evidence="2">
    <location>
        <begin position="1"/>
        <end position="24"/>
    </location>
</feature>
<evidence type="ECO:0000256" key="2">
    <source>
        <dbReference type="SAM" id="SignalP"/>
    </source>
</evidence>
<protein>
    <submittedName>
        <fullName evidence="4">BON domain-containing protein</fullName>
    </submittedName>
</protein>
<evidence type="ECO:0000256" key="1">
    <source>
        <dbReference type="SAM" id="MobiDB-lite"/>
    </source>
</evidence>
<organism evidence="4 5">
    <name type="scientific">Variovorax robiniae</name>
    <dbReference type="NCBI Taxonomy" id="1836199"/>
    <lineage>
        <taxon>Bacteria</taxon>
        <taxon>Pseudomonadati</taxon>
        <taxon>Pseudomonadota</taxon>
        <taxon>Betaproteobacteria</taxon>
        <taxon>Burkholderiales</taxon>
        <taxon>Comamonadaceae</taxon>
        <taxon>Variovorax</taxon>
    </lineage>
</organism>
<feature type="region of interest" description="Disordered" evidence="1">
    <location>
        <begin position="164"/>
        <end position="183"/>
    </location>
</feature>
<feature type="domain" description="BON" evidence="3">
    <location>
        <begin position="93"/>
        <end position="161"/>
    </location>
</feature>
<dbReference type="RefSeq" id="WP_340337116.1">
    <property type="nucleotide sequence ID" value="NZ_JBBKZS010000009.1"/>
</dbReference>
<feature type="compositionally biased region" description="Polar residues" evidence="1">
    <location>
        <begin position="171"/>
        <end position="183"/>
    </location>
</feature>
<name>A0ABU8XB08_9BURK</name>
<dbReference type="InterPro" id="IPR007055">
    <property type="entry name" value="BON_dom"/>
</dbReference>
<keyword evidence="5" id="KW-1185">Reference proteome</keyword>
<sequence>MTRCRIGLCRLAFLAWLAAGSAGAATASDPPTQRRNWFDDPFFQVASGLPGCPVPLGPFYTEAERRSQMHTRLERGTSCWLEHRCEDSNAYRYDKAVAPRVRDALATVPGVRRTSVWVTVQRRWVYLQGCVPTRDLAKRLESAARGAKDVETVVPDLMVGTRGKAPYPVNDSLNDEQVNTRSK</sequence>
<reference evidence="4 5" key="1">
    <citation type="submission" date="2024-03" db="EMBL/GenBank/DDBJ databases">
        <title>Novel species of the genus Variovorax.</title>
        <authorList>
            <person name="Liu Q."/>
            <person name="Xin Y.-H."/>
        </authorList>
    </citation>
    <scope>NUCLEOTIDE SEQUENCE [LARGE SCALE GENOMIC DNA]</scope>
    <source>
        <strain evidence="4 5">KACC 18901</strain>
    </source>
</reference>
<evidence type="ECO:0000313" key="5">
    <source>
        <dbReference type="Proteomes" id="UP001367030"/>
    </source>
</evidence>